<organism evidence="1 2">
    <name type="scientific">Xyrichtys novacula</name>
    <name type="common">Pearly razorfish</name>
    <name type="synonym">Hemipteronotus novacula</name>
    <dbReference type="NCBI Taxonomy" id="13765"/>
    <lineage>
        <taxon>Eukaryota</taxon>
        <taxon>Metazoa</taxon>
        <taxon>Chordata</taxon>
        <taxon>Craniata</taxon>
        <taxon>Vertebrata</taxon>
        <taxon>Euteleostomi</taxon>
        <taxon>Actinopterygii</taxon>
        <taxon>Neopterygii</taxon>
        <taxon>Teleostei</taxon>
        <taxon>Neoteleostei</taxon>
        <taxon>Acanthomorphata</taxon>
        <taxon>Eupercaria</taxon>
        <taxon>Labriformes</taxon>
        <taxon>Labridae</taxon>
        <taxon>Xyrichtys</taxon>
    </lineage>
</organism>
<name>A0AAV1HL98_XYRNO</name>
<proteinExistence type="predicted"/>
<evidence type="ECO:0000313" key="1">
    <source>
        <dbReference type="EMBL" id="CAJ1086697.1"/>
    </source>
</evidence>
<dbReference type="EMBL" id="OY660886">
    <property type="protein sequence ID" value="CAJ1086697.1"/>
    <property type="molecule type" value="Genomic_DNA"/>
</dbReference>
<accession>A0AAV1HL98</accession>
<gene>
    <name evidence="1" type="ORF">XNOV1_A010546</name>
</gene>
<sequence>MAESEMGPGGSKAAGLFKQPQEFKTVLGLKARLKVFVISEKVSRALQNPKVTVSETKRMTSTLRSAFACLRTDKEYLAIWEESNVMAKKLQLEAPLLPRPRKLSRKRGLDIGEEVAQIQPEPSTVEELFRVKHWHPLVHVLTEAMDRRFGEFGTSVAASLEQLVFKSAPQQDFNEEIVVVEKH</sequence>
<dbReference type="Proteomes" id="UP001178508">
    <property type="component" value="Chromosome 23"/>
</dbReference>
<protein>
    <submittedName>
        <fullName evidence="1">Uncharacterized protein</fullName>
    </submittedName>
</protein>
<keyword evidence="2" id="KW-1185">Reference proteome</keyword>
<evidence type="ECO:0000313" key="2">
    <source>
        <dbReference type="Proteomes" id="UP001178508"/>
    </source>
</evidence>
<dbReference type="AlphaFoldDB" id="A0AAV1HL98"/>
<reference evidence="1" key="1">
    <citation type="submission" date="2023-08" db="EMBL/GenBank/DDBJ databases">
        <authorList>
            <person name="Alioto T."/>
            <person name="Alioto T."/>
            <person name="Gomez Garrido J."/>
        </authorList>
    </citation>
    <scope>NUCLEOTIDE SEQUENCE</scope>
</reference>